<protein>
    <submittedName>
        <fullName evidence="1">Type III secretion apparatus</fullName>
    </submittedName>
</protein>
<dbReference type="RefSeq" id="WP_150680253.1">
    <property type="nucleotide sequence ID" value="NZ_CABPSK010000002.1"/>
</dbReference>
<dbReference type="InterPro" id="IPR010437">
    <property type="entry name" value="T3SS_SsaH/EsaH"/>
</dbReference>
<accession>A0A5E4W503</accession>
<gene>
    <name evidence="1" type="ORF">PPN31114_03047</name>
</gene>
<dbReference type="AlphaFoldDB" id="A0A5E4W503"/>
<evidence type="ECO:0000313" key="2">
    <source>
        <dbReference type="Proteomes" id="UP000366945"/>
    </source>
</evidence>
<proteinExistence type="predicted"/>
<dbReference type="Proteomes" id="UP000366945">
    <property type="component" value="Unassembled WGS sequence"/>
</dbReference>
<evidence type="ECO:0000313" key="1">
    <source>
        <dbReference type="EMBL" id="VVE18949.1"/>
    </source>
</evidence>
<keyword evidence="2" id="KW-1185">Reference proteome</keyword>
<sequence>MTPGTFEITPVPQVASPHEVGRWLDASTRQMIVELAFAGACHGMTCEARTILGALPHLVDDTVTQHWLHAALLLALGDTDAARNALARDDEGDVSAAATVNGASDLAAMQALHQWLAAMPAAPASANDASRSISTSFSRIAKS</sequence>
<dbReference type="GeneID" id="300405063"/>
<organism evidence="1 2">
    <name type="scientific">Pandoraea pneumonica</name>
    <dbReference type="NCBI Taxonomy" id="2508299"/>
    <lineage>
        <taxon>Bacteria</taxon>
        <taxon>Pseudomonadati</taxon>
        <taxon>Pseudomonadota</taxon>
        <taxon>Betaproteobacteria</taxon>
        <taxon>Burkholderiales</taxon>
        <taxon>Burkholderiaceae</taxon>
        <taxon>Pandoraea</taxon>
    </lineage>
</organism>
<dbReference type="EMBL" id="CABPSK010000002">
    <property type="protein sequence ID" value="VVE18949.1"/>
    <property type="molecule type" value="Genomic_DNA"/>
</dbReference>
<dbReference type="Pfam" id="PF06287">
    <property type="entry name" value="DUF1039"/>
    <property type="match status" value="1"/>
</dbReference>
<reference evidence="1 2" key="1">
    <citation type="submission" date="2019-08" db="EMBL/GenBank/DDBJ databases">
        <authorList>
            <person name="Peeters C."/>
        </authorList>
    </citation>
    <scope>NUCLEOTIDE SEQUENCE [LARGE SCALE GENOMIC DNA]</scope>
    <source>
        <strain evidence="1 2">LMG 31114</strain>
    </source>
</reference>
<dbReference type="OrthoDB" id="8943454at2"/>
<name>A0A5E4W503_9BURK</name>